<dbReference type="SUPFAM" id="SSF55781">
    <property type="entry name" value="GAF domain-like"/>
    <property type="match status" value="1"/>
</dbReference>
<dbReference type="EMBL" id="BAABBU010000006">
    <property type="protein sequence ID" value="GAA4127862.1"/>
    <property type="molecule type" value="Genomic_DNA"/>
</dbReference>
<feature type="domain" description="PPM-type phosphatase" evidence="2">
    <location>
        <begin position="177"/>
        <end position="384"/>
    </location>
</feature>
<dbReference type="SMART" id="SM00331">
    <property type="entry name" value="PP2C_SIG"/>
    <property type="match status" value="1"/>
</dbReference>
<dbReference type="Gene3D" id="3.60.40.10">
    <property type="entry name" value="PPM-type phosphatase domain"/>
    <property type="match status" value="1"/>
</dbReference>
<dbReference type="Pfam" id="PF07228">
    <property type="entry name" value="SpoIIE"/>
    <property type="match status" value="1"/>
</dbReference>
<dbReference type="InterPro" id="IPR001932">
    <property type="entry name" value="PPM-type_phosphatase-like_dom"/>
</dbReference>
<keyword evidence="1" id="KW-0378">Hydrolase</keyword>
<gene>
    <name evidence="3" type="ORF">GCM10022285_13690</name>
</gene>
<sequence>MVASDRMVLADVLAAAENAAPVASLDVVAHNLRGRFGARYVSFLFVDIVGRQMVRVSEETDSQEGRRAEQIPLAGSVYEEVLRTQKLVRAHSDGPGQRVLAPVTNRGDTIGVLELHLPEVSTETLEQVEEAAHALAYILVTDRRFTDLYHWGQRTTPVTLAAEIQRQLLPSAPSCEAAQFALAGALVPADDIAGDSYDYALDHDTLHVAITDAMGHDVDASLLATLVVNASRGARRSGAGIAEQARQMHQALLDHGRRSFATGQLLRIALDGSSAHFVNAGHLWPLRLRKGTVEQIRPHINLPFGVPVQGPYRVEHLDLRPGDRLLFYTDGMQERRSSGVDLAALLRDTADDHPREVVRTLTTAVTEASRGQLQDDAAVLCLQWHGPTGESRRTRAGAGV</sequence>
<comment type="caution">
    <text evidence="3">The sequence shown here is derived from an EMBL/GenBank/DDBJ whole genome shotgun (WGS) entry which is preliminary data.</text>
</comment>
<evidence type="ECO:0000259" key="2">
    <source>
        <dbReference type="SMART" id="SM00331"/>
    </source>
</evidence>
<evidence type="ECO:0000313" key="4">
    <source>
        <dbReference type="Proteomes" id="UP001501845"/>
    </source>
</evidence>
<name>A0ABP7XY79_9ACTN</name>
<evidence type="ECO:0000313" key="3">
    <source>
        <dbReference type="EMBL" id="GAA4127862.1"/>
    </source>
</evidence>
<accession>A0ABP7XY79</accession>
<dbReference type="Proteomes" id="UP001501845">
    <property type="component" value="Unassembled WGS sequence"/>
</dbReference>
<proteinExistence type="predicted"/>
<dbReference type="PANTHER" id="PTHR43156">
    <property type="entry name" value="STAGE II SPORULATION PROTEIN E-RELATED"/>
    <property type="match status" value="1"/>
</dbReference>
<dbReference type="InterPro" id="IPR052016">
    <property type="entry name" value="Bact_Sigma-Reg"/>
</dbReference>
<dbReference type="SUPFAM" id="SSF81606">
    <property type="entry name" value="PP2C-like"/>
    <property type="match status" value="1"/>
</dbReference>
<keyword evidence="4" id="KW-1185">Reference proteome</keyword>
<protein>
    <submittedName>
        <fullName evidence="3">PP2C family protein-serine/threonine phosphatase</fullName>
    </submittedName>
</protein>
<organism evidence="3 4">
    <name type="scientific">Streptomyces tunisiensis</name>
    <dbReference type="NCBI Taxonomy" id="948699"/>
    <lineage>
        <taxon>Bacteria</taxon>
        <taxon>Bacillati</taxon>
        <taxon>Actinomycetota</taxon>
        <taxon>Actinomycetes</taxon>
        <taxon>Kitasatosporales</taxon>
        <taxon>Streptomycetaceae</taxon>
        <taxon>Streptomyces</taxon>
    </lineage>
</organism>
<evidence type="ECO:0000256" key="1">
    <source>
        <dbReference type="ARBA" id="ARBA00022801"/>
    </source>
</evidence>
<dbReference type="InterPro" id="IPR036457">
    <property type="entry name" value="PPM-type-like_dom_sf"/>
</dbReference>
<reference evidence="4" key="1">
    <citation type="journal article" date="2019" name="Int. J. Syst. Evol. Microbiol.">
        <title>The Global Catalogue of Microorganisms (GCM) 10K type strain sequencing project: providing services to taxonomists for standard genome sequencing and annotation.</title>
        <authorList>
            <consortium name="The Broad Institute Genomics Platform"/>
            <consortium name="The Broad Institute Genome Sequencing Center for Infectious Disease"/>
            <person name="Wu L."/>
            <person name="Ma J."/>
        </authorList>
    </citation>
    <scope>NUCLEOTIDE SEQUENCE [LARGE SCALE GENOMIC DNA]</scope>
    <source>
        <strain evidence="4">JCM 17589</strain>
    </source>
</reference>
<dbReference type="PANTHER" id="PTHR43156:SF2">
    <property type="entry name" value="STAGE II SPORULATION PROTEIN E"/>
    <property type="match status" value="1"/>
</dbReference>